<comment type="caution">
    <text evidence="2">The sequence shown here is derived from an EMBL/GenBank/DDBJ whole genome shotgun (WGS) entry which is preliminary data.</text>
</comment>
<feature type="transmembrane region" description="Helical" evidence="1">
    <location>
        <begin position="183"/>
        <end position="204"/>
    </location>
</feature>
<evidence type="ECO:0000313" key="3">
    <source>
        <dbReference type="Proteomes" id="UP000529795"/>
    </source>
</evidence>
<evidence type="ECO:0000313" key="2">
    <source>
        <dbReference type="EMBL" id="MBB4154577.1"/>
    </source>
</evidence>
<keyword evidence="3" id="KW-1185">Reference proteome</keyword>
<sequence length="210" mass="21351">MRRHDRRAWWLATGLAVIAGYVDAIGFLHIGGLFVSFMSGNSTRLSVAAAAGQATALVAAALIASFVAGVILGAFVAMAAGTWRKPVVIVTLAALLAAAALAEPHDAAVYLMAAAMGSANAVFQQRGEVSIGVTYMTGTLVKFGQHLAAAFARRGPAFAWAPYLLLWCGLIAGAFAGAVSYPLLAAAALWIAVAAALLLAAVAVRMGPVG</sequence>
<dbReference type="InterPro" id="IPR010699">
    <property type="entry name" value="DUF1275"/>
</dbReference>
<evidence type="ECO:0000256" key="1">
    <source>
        <dbReference type="SAM" id="Phobius"/>
    </source>
</evidence>
<gene>
    <name evidence="2" type="ORF">GGQ80_002493</name>
</gene>
<keyword evidence="1" id="KW-0812">Transmembrane</keyword>
<reference evidence="2 3" key="1">
    <citation type="submission" date="2020-08" db="EMBL/GenBank/DDBJ databases">
        <title>Genomic Encyclopedia of Type Strains, Phase IV (KMG-IV): sequencing the most valuable type-strain genomes for metagenomic binning, comparative biology and taxonomic classification.</title>
        <authorList>
            <person name="Goeker M."/>
        </authorList>
    </citation>
    <scope>NUCLEOTIDE SEQUENCE [LARGE SCALE GENOMIC DNA]</scope>
    <source>
        <strain evidence="2 3">YC6723</strain>
    </source>
</reference>
<accession>A0A840FG12</accession>
<name>A0A840FG12_9SPHN</name>
<dbReference type="RefSeq" id="WP_183985244.1">
    <property type="nucleotide sequence ID" value="NZ_JACIEV010000007.1"/>
</dbReference>
<dbReference type="Pfam" id="PF06912">
    <property type="entry name" value="DUF1275"/>
    <property type="match status" value="1"/>
</dbReference>
<feature type="transmembrane region" description="Helical" evidence="1">
    <location>
        <begin position="48"/>
        <end position="76"/>
    </location>
</feature>
<keyword evidence="1" id="KW-1133">Transmembrane helix</keyword>
<dbReference type="Proteomes" id="UP000529795">
    <property type="component" value="Unassembled WGS sequence"/>
</dbReference>
<dbReference type="PANTHER" id="PTHR37314">
    <property type="entry name" value="SLR0142 PROTEIN"/>
    <property type="match status" value="1"/>
</dbReference>
<keyword evidence="1" id="KW-0472">Membrane</keyword>
<protein>
    <submittedName>
        <fullName evidence="2">Uncharacterized membrane protein YoaK (UPF0700 family)</fullName>
    </submittedName>
</protein>
<proteinExistence type="predicted"/>
<organism evidence="2 3">
    <name type="scientific">Sphingomonas jinjuensis</name>
    <dbReference type="NCBI Taxonomy" id="535907"/>
    <lineage>
        <taxon>Bacteria</taxon>
        <taxon>Pseudomonadati</taxon>
        <taxon>Pseudomonadota</taxon>
        <taxon>Alphaproteobacteria</taxon>
        <taxon>Sphingomonadales</taxon>
        <taxon>Sphingomonadaceae</taxon>
        <taxon>Sphingomonas</taxon>
    </lineage>
</organism>
<dbReference type="AlphaFoldDB" id="A0A840FG12"/>
<dbReference type="EMBL" id="JACIEV010000007">
    <property type="protein sequence ID" value="MBB4154577.1"/>
    <property type="molecule type" value="Genomic_DNA"/>
</dbReference>
<dbReference type="PANTHER" id="PTHR37314:SF4">
    <property type="entry name" value="UPF0700 TRANSMEMBRANE PROTEIN YOAK"/>
    <property type="match status" value="1"/>
</dbReference>
<feature type="transmembrane region" description="Helical" evidence="1">
    <location>
        <begin position="157"/>
        <end position="177"/>
    </location>
</feature>